<protein>
    <recommendedName>
        <fullName evidence="3">histidine kinase</fullName>
        <ecNumber evidence="3">2.7.13.3</ecNumber>
    </recommendedName>
</protein>
<evidence type="ECO:0000256" key="9">
    <source>
        <dbReference type="SAM" id="Phobius"/>
    </source>
</evidence>
<dbReference type="FunFam" id="1.10.287.130:FF:000001">
    <property type="entry name" value="Two-component sensor histidine kinase"/>
    <property type="match status" value="1"/>
</dbReference>
<proteinExistence type="predicted"/>
<dbReference type="PROSITE" id="PS50109">
    <property type="entry name" value="HIS_KIN"/>
    <property type="match status" value="1"/>
</dbReference>
<dbReference type="SUPFAM" id="SSF47384">
    <property type="entry name" value="Homodimeric domain of signal transducing histidine kinase"/>
    <property type="match status" value="1"/>
</dbReference>
<name>A0A3G2R576_9FIRM</name>
<dbReference type="RefSeq" id="WP_122014321.1">
    <property type="nucleotide sequence ID" value="NZ_CP033169.1"/>
</dbReference>
<keyword evidence="7" id="KW-0902">Two-component regulatory system</keyword>
<feature type="domain" description="PAC" evidence="11">
    <location>
        <begin position="299"/>
        <end position="352"/>
    </location>
</feature>
<dbReference type="SMART" id="SM00304">
    <property type="entry name" value="HAMP"/>
    <property type="match status" value="1"/>
</dbReference>
<dbReference type="InterPro" id="IPR036890">
    <property type="entry name" value="HATPase_C_sf"/>
</dbReference>
<dbReference type="CDD" id="cd06225">
    <property type="entry name" value="HAMP"/>
    <property type="match status" value="1"/>
</dbReference>
<feature type="domain" description="Histidine kinase" evidence="10">
    <location>
        <begin position="356"/>
        <end position="573"/>
    </location>
</feature>
<keyword evidence="4" id="KW-0597">Phosphoprotein</keyword>
<evidence type="ECO:0000256" key="7">
    <source>
        <dbReference type="ARBA" id="ARBA00023012"/>
    </source>
</evidence>
<dbReference type="AlphaFoldDB" id="A0A3G2R576"/>
<dbReference type="PROSITE" id="PS50885">
    <property type="entry name" value="HAMP"/>
    <property type="match status" value="1"/>
</dbReference>
<dbReference type="InterPro" id="IPR050351">
    <property type="entry name" value="BphY/WalK/GraS-like"/>
</dbReference>
<dbReference type="InterPro" id="IPR005467">
    <property type="entry name" value="His_kinase_dom"/>
</dbReference>
<evidence type="ECO:0000256" key="6">
    <source>
        <dbReference type="ARBA" id="ARBA00022777"/>
    </source>
</evidence>
<dbReference type="InterPro" id="IPR000700">
    <property type="entry name" value="PAS-assoc_C"/>
</dbReference>
<dbReference type="GO" id="GO:0016020">
    <property type="term" value="C:membrane"/>
    <property type="evidence" value="ECO:0007669"/>
    <property type="project" value="UniProtKB-SubCell"/>
</dbReference>
<dbReference type="KEGG" id="bacg:D2962_04960"/>
<keyword evidence="6" id="KW-0418">Kinase</keyword>
<comment type="subcellular location">
    <subcellularLocation>
        <location evidence="2">Membrane</location>
    </subcellularLocation>
</comment>
<evidence type="ECO:0000256" key="4">
    <source>
        <dbReference type="ARBA" id="ARBA00022553"/>
    </source>
</evidence>
<keyword evidence="8 9" id="KW-0472">Membrane</keyword>
<evidence type="ECO:0000256" key="1">
    <source>
        <dbReference type="ARBA" id="ARBA00000085"/>
    </source>
</evidence>
<keyword evidence="9" id="KW-0812">Transmembrane</keyword>
<evidence type="ECO:0000256" key="2">
    <source>
        <dbReference type="ARBA" id="ARBA00004370"/>
    </source>
</evidence>
<feature type="domain" description="HAMP" evidence="12">
    <location>
        <begin position="184"/>
        <end position="236"/>
    </location>
</feature>
<evidence type="ECO:0000256" key="8">
    <source>
        <dbReference type="ARBA" id="ARBA00023136"/>
    </source>
</evidence>
<comment type="catalytic activity">
    <reaction evidence="1">
        <text>ATP + protein L-histidine = ADP + protein N-phospho-L-histidine.</text>
        <dbReference type="EC" id="2.7.13.3"/>
    </reaction>
</comment>
<dbReference type="PANTHER" id="PTHR42878:SF3">
    <property type="entry name" value="HISTIDINE PROTEIN KINASE SAES"/>
    <property type="match status" value="1"/>
</dbReference>
<dbReference type="SMART" id="SM00387">
    <property type="entry name" value="HATPase_c"/>
    <property type="match status" value="1"/>
</dbReference>
<dbReference type="PANTHER" id="PTHR42878">
    <property type="entry name" value="TWO-COMPONENT HISTIDINE KINASE"/>
    <property type="match status" value="1"/>
</dbReference>
<dbReference type="Pfam" id="PF00672">
    <property type="entry name" value="HAMP"/>
    <property type="match status" value="1"/>
</dbReference>
<dbReference type="PROSITE" id="PS50113">
    <property type="entry name" value="PAC"/>
    <property type="match status" value="1"/>
</dbReference>
<dbReference type="FunFam" id="3.30.565.10:FF:000006">
    <property type="entry name" value="Sensor histidine kinase WalK"/>
    <property type="match status" value="1"/>
</dbReference>
<dbReference type="Gene3D" id="6.10.340.10">
    <property type="match status" value="1"/>
</dbReference>
<dbReference type="PRINTS" id="PR00344">
    <property type="entry name" value="BCTRLSENSOR"/>
</dbReference>
<reference evidence="13 14" key="1">
    <citation type="submission" date="2018-10" db="EMBL/GenBank/DDBJ databases">
        <authorList>
            <person name="Zhang X."/>
        </authorList>
    </citation>
    <scope>NUCLEOTIDE SEQUENCE [LARGE SCALE GENOMIC DNA]</scope>
    <source>
        <strain evidence="13 14">SK-G1</strain>
    </source>
</reference>
<dbReference type="GO" id="GO:0007234">
    <property type="term" value="P:osmosensory signaling via phosphorelay pathway"/>
    <property type="evidence" value="ECO:0007669"/>
    <property type="project" value="TreeGrafter"/>
</dbReference>
<evidence type="ECO:0000313" key="13">
    <source>
        <dbReference type="EMBL" id="AYO30047.1"/>
    </source>
</evidence>
<dbReference type="InterPro" id="IPR035965">
    <property type="entry name" value="PAS-like_dom_sf"/>
</dbReference>
<dbReference type="InterPro" id="IPR000014">
    <property type="entry name" value="PAS"/>
</dbReference>
<keyword evidence="9" id="KW-1133">Transmembrane helix</keyword>
<dbReference type="SMART" id="SM00388">
    <property type="entry name" value="HisKA"/>
    <property type="match status" value="1"/>
</dbReference>
<keyword evidence="14" id="KW-1185">Reference proteome</keyword>
<evidence type="ECO:0000259" key="10">
    <source>
        <dbReference type="PROSITE" id="PS50109"/>
    </source>
</evidence>
<dbReference type="Gene3D" id="3.30.565.10">
    <property type="entry name" value="Histidine kinase-like ATPase, C-terminal domain"/>
    <property type="match status" value="1"/>
</dbReference>
<dbReference type="InterPro" id="IPR003594">
    <property type="entry name" value="HATPase_dom"/>
</dbReference>
<dbReference type="Proteomes" id="UP000280960">
    <property type="component" value="Chromosome"/>
</dbReference>
<accession>A0A3G2R576</accession>
<dbReference type="Pfam" id="PF00512">
    <property type="entry name" value="HisKA"/>
    <property type="match status" value="1"/>
</dbReference>
<dbReference type="GO" id="GO:0000156">
    <property type="term" value="F:phosphorelay response regulator activity"/>
    <property type="evidence" value="ECO:0007669"/>
    <property type="project" value="TreeGrafter"/>
</dbReference>
<keyword evidence="5" id="KW-0808">Transferase</keyword>
<organism evidence="13 14">
    <name type="scientific">Biomaibacter acetigenes</name>
    <dbReference type="NCBI Taxonomy" id="2316383"/>
    <lineage>
        <taxon>Bacteria</taxon>
        <taxon>Bacillati</taxon>
        <taxon>Bacillota</taxon>
        <taxon>Clostridia</taxon>
        <taxon>Thermosediminibacterales</taxon>
        <taxon>Tepidanaerobacteraceae</taxon>
        <taxon>Biomaibacter</taxon>
    </lineage>
</organism>
<sequence>MNPNKSIIFKLWLYMIILTVVTLLFSGLILSSVFEDFYFNIRQNEMINEGQQLITLILQGVEPLELLDISKFINAHAVVVDRQGLIKASSNILKFKGMAMDGKEFSEVLRGNIVIHKGLMPQFDAAMLTVALPIKTEGGVMGALILYSPMESIQNSIWQIRRLILLAAAGAVIMATALSFVLSKTVSRPLVEMKKVAEGMAKGDFEGRVSVSSQDEIGTLAKTINYLSDALKNNINALSQEKEQLKNVLLSMTDGVITFDADSRLIMANPQARDMLRVEMDDEGKEGFKVLYPLLDRVRETKKPLQEELKLDGRIISVRLAPLMDEGLNLWGMVAVLQDVTRARKLEHLRREFVGNVSHELRTPLSYLQGYTEALLDGMVEDPEEKKKYLNIILDETLRLRRMVNELLDLSQIESGHLHLKKEKISLKNLIERVVKKLTPLSQKKGIKISTEFEELPLVMADEDRIEQVMINLIDNAMRYDEGSGEIRIKARKSEGGVIVSVKDNGPGIPEDELPFIWERFYKVDKARTRKTGGTGLGLAIVKNIIEVHGGKVWAKNCAEGGTGFYFSLPEDTPE</sequence>
<gene>
    <name evidence="13" type="ORF">D2962_04960</name>
</gene>
<evidence type="ECO:0000256" key="3">
    <source>
        <dbReference type="ARBA" id="ARBA00012438"/>
    </source>
</evidence>
<dbReference type="CDD" id="cd00075">
    <property type="entry name" value="HATPase"/>
    <property type="match status" value="1"/>
</dbReference>
<dbReference type="InterPro" id="IPR004358">
    <property type="entry name" value="Sig_transdc_His_kin-like_C"/>
</dbReference>
<dbReference type="EC" id="2.7.13.3" evidence="3"/>
<feature type="transmembrane region" description="Helical" evidence="9">
    <location>
        <begin position="163"/>
        <end position="182"/>
    </location>
</feature>
<dbReference type="Pfam" id="PF13188">
    <property type="entry name" value="PAS_8"/>
    <property type="match status" value="1"/>
</dbReference>
<dbReference type="SUPFAM" id="SSF158472">
    <property type="entry name" value="HAMP domain-like"/>
    <property type="match status" value="1"/>
</dbReference>
<evidence type="ECO:0000259" key="11">
    <source>
        <dbReference type="PROSITE" id="PS50113"/>
    </source>
</evidence>
<dbReference type="Pfam" id="PF02518">
    <property type="entry name" value="HATPase_c"/>
    <property type="match status" value="1"/>
</dbReference>
<dbReference type="CDD" id="cd00082">
    <property type="entry name" value="HisKA"/>
    <property type="match status" value="1"/>
</dbReference>
<dbReference type="SUPFAM" id="SSF55785">
    <property type="entry name" value="PYP-like sensor domain (PAS domain)"/>
    <property type="match status" value="1"/>
</dbReference>
<dbReference type="EMBL" id="CP033169">
    <property type="protein sequence ID" value="AYO30047.1"/>
    <property type="molecule type" value="Genomic_DNA"/>
</dbReference>
<dbReference type="SUPFAM" id="SSF55874">
    <property type="entry name" value="ATPase domain of HSP90 chaperone/DNA topoisomerase II/histidine kinase"/>
    <property type="match status" value="1"/>
</dbReference>
<dbReference type="InterPro" id="IPR036097">
    <property type="entry name" value="HisK_dim/P_sf"/>
</dbReference>
<evidence type="ECO:0000313" key="14">
    <source>
        <dbReference type="Proteomes" id="UP000280960"/>
    </source>
</evidence>
<dbReference type="Gene3D" id="3.30.450.20">
    <property type="entry name" value="PAS domain"/>
    <property type="match status" value="1"/>
</dbReference>
<evidence type="ECO:0000256" key="5">
    <source>
        <dbReference type="ARBA" id="ARBA00022679"/>
    </source>
</evidence>
<dbReference type="GO" id="GO:0000155">
    <property type="term" value="F:phosphorelay sensor kinase activity"/>
    <property type="evidence" value="ECO:0007669"/>
    <property type="project" value="InterPro"/>
</dbReference>
<dbReference type="GO" id="GO:0030295">
    <property type="term" value="F:protein kinase activator activity"/>
    <property type="evidence" value="ECO:0007669"/>
    <property type="project" value="TreeGrafter"/>
</dbReference>
<feature type="transmembrane region" description="Helical" evidence="9">
    <location>
        <begin position="12"/>
        <end position="34"/>
    </location>
</feature>
<evidence type="ECO:0000259" key="12">
    <source>
        <dbReference type="PROSITE" id="PS50885"/>
    </source>
</evidence>
<dbReference type="InterPro" id="IPR003660">
    <property type="entry name" value="HAMP_dom"/>
</dbReference>
<dbReference type="Gene3D" id="1.10.287.130">
    <property type="match status" value="1"/>
</dbReference>
<dbReference type="InterPro" id="IPR003661">
    <property type="entry name" value="HisK_dim/P_dom"/>
</dbReference>